<feature type="transmembrane region" description="Helical" evidence="1">
    <location>
        <begin position="116"/>
        <end position="136"/>
    </location>
</feature>
<reference evidence="3 4" key="1">
    <citation type="submission" date="2016-11" db="EMBL/GenBank/DDBJ databases">
        <authorList>
            <person name="Jaros S."/>
            <person name="Januszkiewicz K."/>
            <person name="Wedrychowicz H."/>
        </authorList>
    </citation>
    <scope>NUCLEOTIDE SEQUENCE [LARGE SCALE GENOMIC DNA]</scope>
    <source>
        <strain evidence="3 4">DSM 21864</strain>
    </source>
</reference>
<dbReference type="STRING" id="1121298.SAMN05444401_0977"/>
<feature type="transmembrane region" description="Helical" evidence="1">
    <location>
        <begin position="194"/>
        <end position="217"/>
    </location>
</feature>
<gene>
    <name evidence="3" type="ORF">SAMN05444401_0977</name>
</gene>
<organism evidence="3 4">
    <name type="scientific">Clostridium amylolyticum</name>
    <dbReference type="NCBI Taxonomy" id="1121298"/>
    <lineage>
        <taxon>Bacteria</taxon>
        <taxon>Bacillati</taxon>
        <taxon>Bacillota</taxon>
        <taxon>Clostridia</taxon>
        <taxon>Eubacteriales</taxon>
        <taxon>Clostridiaceae</taxon>
        <taxon>Clostridium</taxon>
    </lineage>
</organism>
<sequence length="218" mass="24656">MNLPCEVIMDLIPLCKDGVASAESCRLVEEHIATCKSCLKEYDSIEVLPALDTNILEEKQFLKKLRRNTFKLLAVLLMGGAILGVSMTFSSNVFYNFLLMPIVGLLAYFVFGKEFYIAPSIVFVLSIISNVIYGVLEERLGLTALVAAFTSMIVYSFIYAFLVLLGYCIAWLMHYAFGKQDKQIDYKIKSRSKYIWITIGLFMLIALVALFIKSFIIM</sequence>
<proteinExistence type="predicted"/>
<dbReference type="Proteomes" id="UP000184080">
    <property type="component" value="Unassembled WGS sequence"/>
</dbReference>
<keyword evidence="3" id="KW-0479">Metal-binding</keyword>
<keyword evidence="1" id="KW-1133">Transmembrane helix</keyword>
<dbReference type="RefSeq" id="WP_073004152.1">
    <property type="nucleotide sequence ID" value="NZ_FQZO01000001.1"/>
</dbReference>
<dbReference type="Pfam" id="PF13490">
    <property type="entry name" value="zf-HC2"/>
    <property type="match status" value="1"/>
</dbReference>
<dbReference type="OrthoDB" id="6194834at2"/>
<keyword evidence="3" id="KW-0862">Zinc</keyword>
<accession>A0A1M6C362</accession>
<name>A0A1M6C362_9CLOT</name>
<feature type="domain" description="Putative zinc-finger" evidence="2">
    <location>
        <begin position="5"/>
        <end position="38"/>
    </location>
</feature>
<keyword evidence="3" id="KW-0863">Zinc-finger</keyword>
<evidence type="ECO:0000313" key="3">
    <source>
        <dbReference type="EMBL" id="SHI55204.1"/>
    </source>
</evidence>
<evidence type="ECO:0000256" key="1">
    <source>
        <dbReference type="SAM" id="Phobius"/>
    </source>
</evidence>
<evidence type="ECO:0000313" key="4">
    <source>
        <dbReference type="Proteomes" id="UP000184080"/>
    </source>
</evidence>
<dbReference type="EMBL" id="FQZO01000001">
    <property type="protein sequence ID" value="SHI55204.1"/>
    <property type="molecule type" value="Genomic_DNA"/>
</dbReference>
<feature type="transmembrane region" description="Helical" evidence="1">
    <location>
        <begin position="69"/>
        <end position="87"/>
    </location>
</feature>
<keyword evidence="1" id="KW-0472">Membrane</keyword>
<dbReference type="InterPro" id="IPR027383">
    <property type="entry name" value="Znf_put"/>
</dbReference>
<keyword evidence="1" id="KW-0812">Transmembrane</keyword>
<evidence type="ECO:0000259" key="2">
    <source>
        <dbReference type="Pfam" id="PF13490"/>
    </source>
</evidence>
<dbReference type="GO" id="GO:0008270">
    <property type="term" value="F:zinc ion binding"/>
    <property type="evidence" value="ECO:0007669"/>
    <property type="project" value="UniProtKB-KW"/>
</dbReference>
<feature type="transmembrane region" description="Helical" evidence="1">
    <location>
        <begin position="93"/>
        <end position="111"/>
    </location>
</feature>
<dbReference type="AlphaFoldDB" id="A0A1M6C362"/>
<keyword evidence="4" id="KW-1185">Reference proteome</keyword>
<protein>
    <submittedName>
        <fullName evidence="3">Putative zinc-finger</fullName>
    </submittedName>
</protein>
<feature type="transmembrane region" description="Helical" evidence="1">
    <location>
        <begin position="142"/>
        <end position="173"/>
    </location>
</feature>